<dbReference type="EMBL" id="QEXV01000001">
    <property type="protein sequence ID" value="PWE18424.1"/>
    <property type="molecule type" value="Genomic_DNA"/>
</dbReference>
<evidence type="ECO:0000256" key="5">
    <source>
        <dbReference type="ARBA" id="ARBA00039314"/>
    </source>
</evidence>
<evidence type="ECO:0000256" key="8">
    <source>
        <dbReference type="ARBA" id="ARBA00042704"/>
    </source>
</evidence>
<evidence type="ECO:0000256" key="9">
    <source>
        <dbReference type="ARBA" id="ARBA00046047"/>
    </source>
</evidence>
<feature type="domain" description="Serine aminopeptidase S33" evidence="12">
    <location>
        <begin position="50"/>
        <end position="135"/>
    </location>
</feature>
<comment type="function">
    <text evidence="9">Acts as an acyl-protein thioesterase that hydrolyzes fatty acids from acylated residues in proteins. Regulates the mitochondrial S-depalmitoylation of the nucleophilic active site residue of peroxiredoxin-5/PRDX5, a key antioxidant protein, therefore modulating mitochondrial antioxidant ability. Also catalyzes the deglucuronidation of mycophenolic acid acyl-glucuronide, an active metabolite of the immunosuppressant drug mycophenolate.</text>
</comment>
<keyword evidence="14" id="KW-1185">Reference proteome</keyword>
<sequence length="248" mass="27083">MTDAPAFLDRGDGTRLAYRRRAGAGPGVVWLGGFRSDMNGTKARALDAWAAEAGRALLRFDYFAHGASDGDWRDATIGRWRADALAAIDELTEGPQILVGSSMGAWIALLAALARPERVKALVLIAPAVDLTEALIRDQLPFHARQALETDGEWTAHGDDGDTFLVTRRLIDEGRDWLLLDGAIAFGGPVRILQGWRDRDVPWSHAVRVFEALQSEDVELVMTKSGDHRLSTEADLARLTATIEAVSR</sequence>
<dbReference type="OrthoDB" id="9813296at2"/>
<reference evidence="14" key="1">
    <citation type="submission" date="2018-05" db="EMBL/GenBank/DDBJ databases">
        <authorList>
            <person name="Liu B.-T."/>
        </authorList>
    </citation>
    <scope>NUCLEOTIDE SEQUENCE [LARGE SCALE GENOMIC DNA]</scope>
    <source>
        <strain evidence="14">WD6-1</strain>
    </source>
</reference>
<dbReference type="Gene3D" id="3.40.50.1820">
    <property type="entry name" value="alpha/beta hydrolase"/>
    <property type="match status" value="1"/>
</dbReference>
<evidence type="ECO:0000256" key="4">
    <source>
        <dbReference type="ARBA" id="ARBA00039132"/>
    </source>
</evidence>
<dbReference type="PANTHER" id="PTHR16138:SF7">
    <property type="entry name" value="PALMITOYL-PROTEIN THIOESTERASE ABHD10, MITOCHONDRIAL"/>
    <property type="match status" value="1"/>
</dbReference>
<dbReference type="Proteomes" id="UP000245168">
    <property type="component" value="Unassembled WGS sequence"/>
</dbReference>
<dbReference type="RefSeq" id="WP_109251699.1">
    <property type="nucleotide sequence ID" value="NZ_QEXV01000001.1"/>
</dbReference>
<dbReference type="AlphaFoldDB" id="A0A2U2BWS6"/>
<dbReference type="PRINTS" id="PR00111">
    <property type="entry name" value="ABHYDROLASE"/>
</dbReference>
<comment type="caution">
    <text evidence="13">The sequence shown here is derived from an EMBL/GenBank/DDBJ whole genome shotgun (WGS) entry which is preliminary data.</text>
</comment>
<comment type="catalytic activity">
    <reaction evidence="10">
        <text>S-hexadecanoyl-L-cysteinyl-[protein] + H2O = L-cysteinyl-[protein] + hexadecanoate + H(+)</text>
        <dbReference type="Rhea" id="RHEA:19233"/>
        <dbReference type="Rhea" id="RHEA-COMP:10131"/>
        <dbReference type="Rhea" id="RHEA-COMP:11032"/>
        <dbReference type="ChEBI" id="CHEBI:7896"/>
        <dbReference type="ChEBI" id="CHEBI:15377"/>
        <dbReference type="ChEBI" id="CHEBI:15378"/>
        <dbReference type="ChEBI" id="CHEBI:29950"/>
        <dbReference type="ChEBI" id="CHEBI:74151"/>
        <dbReference type="EC" id="3.1.2.22"/>
    </reaction>
    <physiologicalReaction direction="left-to-right" evidence="10">
        <dbReference type="Rhea" id="RHEA:19234"/>
    </physiologicalReaction>
</comment>
<dbReference type="InterPro" id="IPR052382">
    <property type="entry name" value="ABHD10_acyl-thioesterase"/>
</dbReference>
<dbReference type="InterPro" id="IPR000073">
    <property type="entry name" value="AB_hydrolase_1"/>
</dbReference>
<dbReference type="GO" id="GO:0008474">
    <property type="term" value="F:palmitoyl-(protein) hydrolase activity"/>
    <property type="evidence" value="ECO:0007669"/>
    <property type="project" value="UniProtKB-EC"/>
</dbReference>
<dbReference type="EC" id="3.1.1.93" evidence="4"/>
<evidence type="ECO:0000256" key="10">
    <source>
        <dbReference type="ARBA" id="ARBA00047409"/>
    </source>
</evidence>
<dbReference type="InterPro" id="IPR022742">
    <property type="entry name" value="Hydrolase_4"/>
</dbReference>
<accession>A0A2U2BWS6</accession>
<dbReference type="Pfam" id="PF12146">
    <property type="entry name" value="Hydrolase_4"/>
    <property type="match status" value="1"/>
</dbReference>
<dbReference type="PANTHER" id="PTHR16138">
    <property type="entry name" value="MYCOPHENOLIC ACID ACYL-GLUCURONIDE ESTERASE, MITOCHONDRIAL"/>
    <property type="match status" value="1"/>
</dbReference>
<proteinExistence type="predicted"/>
<dbReference type="InterPro" id="IPR029058">
    <property type="entry name" value="AB_hydrolase_fold"/>
</dbReference>
<name>A0A2U2BWS6_9PROT</name>
<comment type="catalytic activity">
    <reaction evidence="11">
        <text>mycophenolic acid O-acyl-beta-D-glucuronide + H2O = mycophenolate + D-glucuronate + H(+)</text>
        <dbReference type="Rhea" id="RHEA:34179"/>
        <dbReference type="ChEBI" id="CHEBI:15377"/>
        <dbReference type="ChEBI" id="CHEBI:15378"/>
        <dbReference type="ChEBI" id="CHEBI:58720"/>
        <dbReference type="ChEBI" id="CHEBI:62932"/>
        <dbReference type="ChEBI" id="CHEBI:66982"/>
        <dbReference type="EC" id="3.1.1.93"/>
    </reaction>
    <physiologicalReaction direction="left-to-right" evidence="11">
        <dbReference type="Rhea" id="RHEA:34180"/>
    </physiologicalReaction>
</comment>
<gene>
    <name evidence="13" type="ORF">DDZ18_02115</name>
</gene>
<evidence type="ECO:0000259" key="12">
    <source>
        <dbReference type="Pfam" id="PF12146"/>
    </source>
</evidence>
<evidence type="ECO:0000256" key="3">
    <source>
        <dbReference type="ARBA" id="ARBA00022946"/>
    </source>
</evidence>
<protein>
    <recommendedName>
        <fullName evidence="5">Palmitoyl-protein thioesterase ABHD10, mitochondrial</fullName>
        <ecNumber evidence="4">3.1.1.93</ecNumber>
        <ecNumber evidence="1">3.1.2.22</ecNumber>
    </recommendedName>
    <alternativeName>
        <fullName evidence="7">Acyl-protein thioesterase ABHD10</fullName>
    </alternativeName>
    <alternativeName>
        <fullName evidence="8">Alpha/beta hydrolase domain-containing protein 10</fullName>
    </alternativeName>
    <alternativeName>
        <fullName evidence="6">Mycophenolic acid acyl-glucuronide esterase, mitochondrial</fullName>
    </alternativeName>
</protein>
<evidence type="ECO:0000256" key="7">
    <source>
        <dbReference type="ARBA" id="ARBA00042645"/>
    </source>
</evidence>
<dbReference type="GO" id="GO:0102390">
    <property type="term" value="F:mycophenolic acid acyl-glucuronide esterase activity"/>
    <property type="evidence" value="ECO:0007669"/>
    <property type="project" value="UniProtKB-EC"/>
</dbReference>
<evidence type="ECO:0000256" key="11">
    <source>
        <dbReference type="ARBA" id="ARBA00047972"/>
    </source>
</evidence>
<evidence type="ECO:0000313" key="14">
    <source>
        <dbReference type="Proteomes" id="UP000245168"/>
    </source>
</evidence>
<keyword evidence="3" id="KW-0809">Transit peptide</keyword>
<evidence type="ECO:0000256" key="6">
    <source>
        <dbReference type="ARBA" id="ARBA00041520"/>
    </source>
</evidence>
<organism evidence="13 14">
    <name type="scientific">Marinicauda salina</name>
    <dbReference type="NCBI Taxonomy" id="2135793"/>
    <lineage>
        <taxon>Bacteria</taxon>
        <taxon>Pseudomonadati</taxon>
        <taxon>Pseudomonadota</taxon>
        <taxon>Alphaproteobacteria</taxon>
        <taxon>Maricaulales</taxon>
        <taxon>Maricaulaceae</taxon>
        <taxon>Marinicauda</taxon>
    </lineage>
</organism>
<evidence type="ECO:0000256" key="2">
    <source>
        <dbReference type="ARBA" id="ARBA00022801"/>
    </source>
</evidence>
<keyword evidence="2 13" id="KW-0378">Hydrolase</keyword>
<dbReference type="EC" id="3.1.2.22" evidence="1"/>
<evidence type="ECO:0000256" key="1">
    <source>
        <dbReference type="ARBA" id="ARBA00012423"/>
    </source>
</evidence>
<dbReference type="SUPFAM" id="SSF53474">
    <property type="entry name" value="alpha/beta-Hydrolases"/>
    <property type="match status" value="1"/>
</dbReference>
<evidence type="ECO:0000313" key="13">
    <source>
        <dbReference type="EMBL" id="PWE18424.1"/>
    </source>
</evidence>